<proteinExistence type="predicted"/>
<comment type="caution">
    <text evidence="1">The sequence shown here is derived from an EMBL/GenBank/DDBJ whole genome shotgun (WGS) entry which is preliminary data.</text>
</comment>
<name>A0A2P4SYA4_BAMTH</name>
<evidence type="ECO:0000313" key="2">
    <source>
        <dbReference type="Proteomes" id="UP000237246"/>
    </source>
</evidence>
<accession>A0A2P4SYA4</accession>
<keyword evidence="2" id="KW-1185">Reference proteome</keyword>
<reference evidence="1 2" key="1">
    <citation type="submission" date="2018-01" db="EMBL/GenBank/DDBJ databases">
        <title>Comparison of the Chinese Bamboo Partridge and Red Junglefowl genome sequences highlights the importance of demography in genome evolution.</title>
        <authorList>
            <person name="Tiley G.P."/>
            <person name="Kimball R.T."/>
            <person name="Braun E.L."/>
            <person name="Burleigh J.G."/>
        </authorList>
    </citation>
    <scope>NUCLEOTIDE SEQUENCE [LARGE SCALE GENOMIC DNA]</scope>
    <source>
        <strain evidence="1">RTK389</strain>
        <tissue evidence="1">Blood</tissue>
    </source>
</reference>
<dbReference type="EMBL" id="PPHD01016651">
    <property type="protein sequence ID" value="POI29090.1"/>
    <property type="molecule type" value="Genomic_DNA"/>
</dbReference>
<protein>
    <submittedName>
        <fullName evidence="1">Uncharacterized protein</fullName>
    </submittedName>
</protein>
<organism evidence="1 2">
    <name type="scientific">Bambusicola thoracicus</name>
    <name type="common">Chinese bamboo-partridge</name>
    <name type="synonym">Perdix thoracica</name>
    <dbReference type="NCBI Taxonomy" id="9083"/>
    <lineage>
        <taxon>Eukaryota</taxon>
        <taxon>Metazoa</taxon>
        <taxon>Chordata</taxon>
        <taxon>Craniata</taxon>
        <taxon>Vertebrata</taxon>
        <taxon>Euteleostomi</taxon>
        <taxon>Archelosauria</taxon>
        <taxon>Archosauria</taxon>
        <taxon>Dinosauria</taxon>
        <taxon>Saurischia</taxon>
        <taxon>Theropoda</taxon>
        <taxon>Coelurosauria</taxon>
        <taxon>Aves</taxon>
        <taxon>Neognathae</taxon>
        <taxon>Galloanserae</taxon>
        <taxon>Galliformes</taxon>
        <taxon>Phasianidae</taxon>
        <taxon>Perdicinae</taxon>
        <taxon>Bambusicola</taxon>
    </lineage>
</organism>
<dbReference type="Proteomes" id="UP000237246">
    <property type="component" value="Unassembled WGS sequence"/>
</dbReference>
<dbReference type="AlphaFoldDB" id="A0A2P4SYA4"/>
<sequence>MQPSLSYCGVRILPKLQSGCIFALCITLYMAQEPDAIFPYFQHLEDGADDSVFFPYSTCGHFSYCLLENM</sequence>
<evidence type="ECO:0000313" key="1">
    <source>
        <dbReference type="EMBL" id="POI29090.1"/>
    </source>
</evidence>
<gene>
    <name evidence="1" type="ORF">CIB84_007160</name>
</gene>